<proteinExistence type="predicted"/>
<comment type="caution">
    <text evidence="1">The sequence shown here is derived from an EMBL/GenBank/DDBJ whole genome shotgun (WGS) entry which is preliminary data.</text>
</comment>
<gene>
    <name evidence="1" type="ORF">APLA_LOCUS9232</name>
</gene>
<organism evidence="1 2">
    <name type="scientific">Arctia plantaginis</name>
    <name type="common">Wood tiger moth</name>
    <name type="synonym">Phalaena plantaginis</name>
    <dbReference type="NCBI Taxonomy" id="874455"/>
    <lineage>
        <taxon>Eukaryota</taxon>
        <taxon>Metazoa</taxon>
        <taxon>Ecdysozoa</taxon>
        <taxon>Arthropoda</taxon>
        <taxon>Hexapoda</taxon>
        <taxon>Insecta</taxon>
        <taxon>Pterygota</taxon>
        <taxon>Neoptera</taxon>
        <taxon>Endopterygota</taxon>
        <taxon>Lepidoptera</taxon>
        <taxon>Glossata</taxon>
        <taxon>Ditrysia</taxon>
        <taxon>Noctuoidea</taxon>
        <taxon>Erebidae</taxon>
        <taxon>Arctiinae</taxon>
        <taxon>Arctia</taxon>
    </lineage>
</organism>
<accession>A0A8S1A8E9</accession>
<dbReference type="EMBL" id="CADEBC010000519">
    <property type="protein sequence ID" value="CAB3242871.1"/>
    <property type="molecule type" value="Genomic_DNA"/>
</dbReference>
<keyword evidence="2" id="KW-1185">Reference proteome</keyword>
<evidence type="ECO:0000313" key="1">
    <source>
        <dbReference type="EMBL" id="CAB3242871.1"/>
    </source>
</evidence>
<sequence>MASRSRKIISMVQIQQSSIKIDKPSVIDRNKKCNFAKEGEIISTDGIQVDSVLQNTVTEYVVMKNNESVITTVESKECNCSNDRTIPSLDAVDFDKLQVENTVSNKRDGSRL</sequence>
<reference evidence="1 2" key="1">
    <citation type="submission" date="2020-04" db="EMBL/GenBank/DDBJ databases">
        <authorList>
            <person name="Wallbank WR R."/>
            <person name="Pardo Diaz C."/>
            <person name="Kozak K."/>
            <person name="Martin S."/>
            <person name="Jiggins C."/>
            <person name="Moest M."/>
            <person name="Warren A I."/>
            <person name="Byers J.R.P. K."/>
            <person name="Montejo-Kovacevich G."/>
            <person name="Yen C E."/>
        </authorList>
    </citation>
    <scope>NUCLEOTIDE SEQUENCE [LARGE SCALE GENOMIC DNA]</scope>
</reference>
<protein>
    <submittedName>
        <fullName evidence="1">Uncharacterized protein</fullName>
    </submittedName>
</protein>
<dbReference type="Proteomes" id="UP000494106">
    <property type="component" value="Unassembled WGS sequence"/>
</dbReference>
<name>A0A8S1A8E9_ARCPL</name>
<evidence type="ECO:0000313" key="2">
    <source>
        <dbReference type="Proteomes" id="UP000494106"/>
    </source>
</evidence>
<dbReference type="AlphaFoldDB" id="A0A8S1A8E9"/>